<dbReference type="InterPro" id="IPR059000">
    <property type="entry name" value="ATPase_P-type_domA"/>
</dbReference>
<dbReference type="PRINTS" id="PR00119">
    <property type="entry name" value="CATATPASE"/>
</dbReference>
<sequence length="995" mass="110854">MSITPDQIISLFERSNVEGLQQLGGVEGLAEDFNTDLKNGLSESEKVNNYQERRQKYGVNVLPDPPKQSWCSMFLDCFRDLMLKILLISAILSLILTSVFPPDGKLKFADYIDTISIFVAVLIVSIVQTQTNYSQQNAFLEINKLKNEFSVTVIRHGVEQQILNIDLLVGDIIIIKNGDRVPADGIYVTGHNLKINNSQETGESVAVTINESKPFCLGGGAVESGDARVLIAAVGENSQSGVIMMNIQKMSAEREQSPLEKKLDRVAVIITYIGGIGSLLTFIVLLIFWIVEIVKDGWYNGRLNDLVNRFMIGVTIFICAVPEGLPLAVTLSLGFSMKKMMKDNNFVRHLQACETMGGATTICSDKTGTLTQNKMTVVKFFMSGIDTDGQPELSPQIQELLGESISINSNAYMTFKEDSKTPEYVGSSSECALLQMLPKYEIDYKKIREKYPIVILHEFDSTRKRMSTIINKEGQHRIYLKGAPDFVLKSCTRYISKDGQIHDLDKSTRDSFNEHISSYADLALRTMLLAFRDIGKKGDEVDDDWNDTEKVETDLTVFCLVGIQDPLRPEVIHAIEQCRTANVVVRMVTGDFINTAKAIASQCGILSADGIAMMGEDFSRQSKIELIEILPKLQVMARSSPRDKYRLVSLLMESGEVVAVTGDGSNDSAALKKANIGLSMGLCGTELAKMASDIVILDDNFNSIVSALKWGRCIYDNVRGFLQFQLTVNFAAMIIAFIGSIALKESPLKTLQLLWVNLIMDSLGALALATKGPTDALLLRPPYGESDGLISNILIRNIIGQCIYQMIFLLLILFGAKNIFGIDENDDDTQSIHVSTMVFNTFVFFQVFNLINSRVTSNDMSVFDGLFSNWVFIFIFLLIAALQAIITEFGGSAFETMHLNWKEWLISLALGIGSLIIGAFLRMIKMKDRTTEKLNALRTLRKEQMKKRYAGMSVEEQWAADYAPDKNDESDNNNKKKKKKGNNNETEPSDFEMSY</sequence>
<keyword evidence="2 14" id="KW-0813">Transport</keyword>
<feature type="transmembrane region" description="Helical" evidence="14">
    <location>
        <begin position="266"/>
        <end position="290"/>
    </location>
</feature>
<dbReference type="Pfam" id="PF00122">
    <property type="entry name" value="E1-E2_ATPase"/>
    <property type="match status" value="1"/>
</dbReference>
<keyword evidence="13 14" id="KW-0472">Membrane</keyword>
<dbReference type="PROSITE" id="PS00154">
    <property type="entry name" value="ATPASE_E1_E2"/>
    <property type="match status" value="1"/>
</dbReference>
<dbReference type="NCBIfam" id="TIGR01517">
    <property type="entry name" value="ATPase-IIB_Ca"/>
    <property type="match status" value="1"/>
</dbReference>
<feature type="transmembrane region" description="Helical" evidence="14">
    <location>
        <begin position="721"/>
        <end position="741"/>
    </location>
</feature>
<keyword evidence="12 14" id="KW-0406">Ion transport</keyword>
<feature type="transmembrane region" description="Helical" evidence="14">
    <location>
        <begin position="108"/>
        <end position="127"/>
    </location>
</feature>
<dbReference type="InterPro" id="IPR001757">
    <property type="entry name" value="P_typ_ATPase"/>
</dbReference>
<feature type="transmembrane region" description="Helical" evidence="14">
    <location>
        <begin position="832"/>
        <end position="851"/>
    </location>
</feature>
<keyword evidence="6 14" id="KW-0547">Nucleotide-binding</keyword>
<name>A0ABR2GXF8_9EUKA</name>
<feature type="transmembrane region" description="Helical" evidence="14">
    <location>
        <begin position="863"/>
        <end position="884"/>
    </location>
</feature>
<keyword evidence="4 14" id="KW-0812">Transmembrane</keyword>
<dbReference type="InterPro" id="IPR023214">
    <property type="entry name" value="HAD_sf"/>
</dbReference>
<keyword evidence="5" id="KW-0479">Metal-binding</keyword>
<dbReference type="EC" id="7.2.2.10" evidence="14"/>
<dbReference type="InterPro" id="IPR018303">
    <property type="entry name" value="ATPase_P-typ_P_site"/>
</dbReference>
<feature type="domain" description="Cation-transporting P-type ATPase N-terminal" evidence="16">
    <location>
        <begin position="22"/>
        <end position="98"/>
    </location>
</feature>
<evidence type="ECO:0000256" key="12">
    <source>
        <dbReference type="ARBA" id="ARBA00023065"/>
    </source>
</evidence>
<keyword evidence="8 14" id="KW-0067">ATP-binding</keyword>
<dbReference type="Gene3D" id="3.40.50.1000">
    <property type="entry name" value="HAD superfamily/HAD-like"/>
    <property type="match status" value="1"/>
</dbReference>
<feature type="transmembrane region" description="Helical" evidence="14">
    <location>
        <begin position="310"/>
        <end position="335"/>
    </location>
</feature>
<evidence type="ECO:0000256" key="8">
    <source>
        <dbReference type="ARBA" id="ARBA00022840"/>
    </source>
</evidence>
<feature type="compositionally biased region" description="Basic and acidic residues" evidence="15">
    <location>
        <begin position="963"/>
        <end position="974"/>
    </location>
</feature>
<dbReference type="Gene3D" id="3.40.1110.10">
    <property type="entry name" value="Calcium-transporting ATPase, cytoplasmic domain N"/>
    <property type="match status" value="1"/>
</dbReference>
<keyword evidence="3 14" id="KW-0109">Calcium transport</keyword>
<dbReference type="SUPFAM" id="SSF81665">
    <property type="entry name" value="Calcium ATPase, transmembrane domain M"/>
    <property type="match status" value="1"/>
</dbReference>
<evidence type="ECO:0000313" key="18">
    <source>
        <dbReference type="Proteomes" id="UP001470230"/>
    </source>
</evidence>
<evidence type="ECO:0000259" key="16">
    <source>
        <dbReference type="SMART" id="SM00831"/>
    </source>
</evidence>
<dbReference type="EMBL" id="JAPFFF010000056">
    <property type="protein sequence ID" value="KAK8838336.1"/>
    <property type="molecule type" value="Genomic_DNA"/>
</dbReference>
<dbReference type="InterPro" id="IPR008250">
    <property type="entry name" value="ATPase_P-typ_transduc_dom_A_sf"/>
</dbReference>
<dbReference type="Gene3D" id="1.20.1110.10">
    <property type="entry name" value="Calcium-transporting ATPase, transmembrane domain"/>
    <property type="match status" value="1"/>
</dbReference>
<dbReference type="Pfam" id="PF13246">
    <property type="entry name" value="Cation_ATPase"/>
    <property type="match status" value="1"/>
</dbReference>
<gene>
    <name evidence="17" type="ORF">M9Y10_035759</name>
</gene>
<comment type="catalytic activity">
    <reaction evidence="14">
        <text>Ca(2+)(in) + ATP + H2O = Ca(2+)(out) + ADP + phosphate + H(+)</text>
        <dbReference type="Rhea" id="RHEA:18105"/>
        <dbReference type="ChEBI" id="CHEBI:15377"/>
        <dbReference type="ChEBI" id="CHEBI:15378"/>
        <dbReference type="ChEBI" id="CHEBI:29108"/>
        <dbReference type="ChEBI" id="CHEBI:30616"/>
        <dbReference type="ChEBI" id="CHEBI:43474"/>
        <dbReference type="ChEBI" id="CHEBI:456216"/>
        <dbReference type="EC" id="7.2.2.10"/>
    </reaction>
</comment>
<dbReference type="SMART" id="SM00831">
    <property type="entry name" value="Cation_ATPase_N"/>
    <property type="match status" value="1"/>
</dbReference>
<dbReference type="Pfam" id="PF00689">
    <property type="entry name" value="Cation_ATPase_C"/>
    <property type="match status" value="1"/>
</dbReference>
<dbReference type="SFLD" id="SFLDS00003">
    <property type="entry name" value="Haloacid_Dehalogenase"/>
    <property type="match status" value="1"/>
</dbReference>
<accession>A0ABR2GXF8</accession>
<feature type="region of interest" description="Disordered" evidence="15">
    <location>
        <begin position="960"/>
        <end position="995"/>
    </location>
</feature>
<dbReference type="Pfam" id="PF00690">
    <property type="entry name" value="Cation_ATPase_N"/>
    <property type="match status" value="1"/>
</dbReference>
<comment type="subcellular location">
    <subcellularLocation>
        <location evidence="1">Endomembrane system</location>
        <topology evidence="1">Multi-pass membrane protein</topology>
    </subcellularLocation>
    <subcellularLocation>
        <location evidence="14">Membrane</location>
        <topology evidence="14">Multi-pass membrane protein</topology>
    </subcellularLocation>
</comment>
<dbReference type="PRINTS" id="PR00120">
    <property type="entry name" value="HATPASE"/>
</dbReference>
<dbReference type="SFLD" id="SFLDG00002">
    <property type="entry name" value="C1.7:_P-type_atpase_like"/>
    <property type="match status" value="1"/>
</dbReference>
<dbReference type="Proteomes" id="UP001470230">
    <property type="component" value="Unassembled WGS sequence"/>
</dbReference>
<dbReference type="SUPFAM" id="SSF81653">
    <property type="entry name" value="Calcium ATPase, transduction domain A"/>
    <property type="match status" value="1"/>
</dbReference>
<feature type="transmembrane region" description="Helical" evidence="14">
    <location>
        <begin position="802"/>
        <end position="820"/>
    </location>
</feature>
<dbReference type="SFLD" id="SFLDF00027">
    <property type="entry name" value="p-type_atpase"/>
    <property type="match status" value="1"/>
</dbReference>
<reference evidence="17 18" key="1">
    <citation type="submission" date="2024-04" db="EMBL/GenBank/DDBJ databases">
        <title>Tritrichomonas musculus Genome.</title>
        <authorList>
            <person name="Alves-Ferreira E."/>
            <person name="Grigg M."/>
            <person name="Lorenzi H."/>
            <person name="Galac M."/>
        </authorList>
    </citation>
    <scope>NUCLEOTIDE SEQUENCE [LARGE SCALE GENOMIC DNA]</scope>
    <source>
        <strain evidence="17 18">EAF2021</strain>
    </source>
</reference>
<evidence type="ECO:0000256" key="13">
    <source>
        <dbReference type="ARBA" id="ARBA00023136"/>
    </source>
</evidence>
<dbReference type="InterPro" id="IPR004014">
    <property type="entry name" value="ATPase_P-typ_cation-transptr_N"/>
</dbReference>
<evidence type="ECO:0000256" key="6">
    <source>
        <dbReference type="ARBA" id="ARBA00022741"/>
    </source>
</evidence>
<evidence type="ECO:0000256" key="4">
    <source>
        <dbReference type="ARBA" id="ARBA00022692"/>
    </source>
</evidence>
<dbReference type="PANTHER" id="PTHR24093">
    <property type="entry name" value="CATION TRANSPORTING ATPASE"/>
    <property type="match status" value="1"/>
</dbReference>
<comment type="caution">
    <text evidence="17">The sequence shown here is derived from an EMBL/GenBank/DDBJ whole genome shotgun (WGS) entry which is preliminary data.</text>
</comment>
<dbReference type="NCBIfam" id="TIGR01494">
    <property type="entry name" value="ATPase_P-type"/>
    <property type="match status" value="2"/>
</dbReference>
<evidence type="ECO:0000256" key="7">
    <source>
        <dbReference type="ARBA" id="ARBA00022837"/>
    </source>
</evidence>
<dbReference type="PANTHER" id="PTHR24093:SF369">
    <property type="entry name" value="CALCIUM-TRANSPORTING ATPASE"/>
    <property type="match status" value="1"/>
</dbReference>
<feature type="transmembrane region" description="Helical" evidence="14">
    <location>
        <begin position="904"/>
        <end position="924"/>
    </location>
</feature>
<dbReference type="InterPro" id="IPR023298">
    <property type="entry name" value="ATPase_P-typ_TM_dom_sf"/>
</dbReference>
<protein>
    <recommendedName>
        <fullName evidence="14">Calcium-transporting ATPase</fullName>
        <ecNumber evidence="14">7.2.2.10</ecNumber>
    </recommendedName>
</protein>
<evidence type="ECO:0000256" key="14">
    <source>
        <dbReference type="RuleBase" id="RU361146"/>
    </source>
</evidence>
<evidence type="ECO:0000256" key="1">
    <source>
        <dbReference type="ARBA" id="ARBA00004127"/>
    </source>
</evidence>
<organism evidence="17 18">
    <name type="scientific">Tritrichomonas musculus</name>
    <dbReference type="NCBI Taxonomy" id="1915356"/>
    <lineage>
        <taxon>Eukaryota</taxon>
        <taxon>Metamonada</taxon>
        <taxon>Parabasalia</taxon>
        <taxon>Tritrichomonadida</taxon>
        <taxon>Tritrichomonadidae</taxon>
        <taxon>Tritrichomonas</taxon>
    </lineage>
</organism>
<evidence type="ECO:0000256" key="3">
    <source>
        <dbReference type="ARBA" id="ARBA00022568"/>
    </source>
</evidence>
<evidence type="ECO:0000256" key="2">
    <source>
        <dbReference type="ARBA" id="ARBA00022448"/>
    </source>
</evidence>
<keyword evidence="18" id="KW-1185">Reference proteome</keyword>
<evidence type="ECO:0000256" key="5">
    <source>
        <dbReference type="ARBA" id="ARBA00022723"/>
    </source>
</evidence>
<evidence type="ECO:0000256" key="11">
    <source>
        <dbReference type="ARBA" id="ARBA00022989"/>
    </source>
</evidence>
<dbReference type="Gene3D" id="2.70.150.10">
    <property type="entry name" value="Calcium-transporting ATPase, cytoplasmic transduction domain A"/>
    <property type="match status" value="1"/>
</dbReference>
<feature type="transmembrane region" description="Helical" evidence="14">
    <location>
        <begin position="753"/>
        <end position="770"/>
    </location>
</feature>
<comment type="function">
    <text evidence="14">Catalyzes the hydrolysis of ATP coupled with the transport of calcium.</text>
</comment>
<comment type="similarity">
    <text evidence="14">Belongs to the cation transport ATPase (P-type) (TC 3.A.3) family.</text>
</comment>
<evidence type="ECO:0000313" key="17">
    <source>
        <dbReference type="EMBL" id="KAK8838336.1"/>
    </source>
</evidence>
<proteinExistence type="inferred from homology"/>
<evidence type="ECO:0000256" key="15">
    <source>
        <dbReference type="SAM" id="MobiDB-lite"/>
    </source>
</evidence>
<feature type="transmembrane region" description="Helical" evidence="14">
    <location>
        <begin position="81"/>
        <end position="102"/>
    </location>
</feature>
<dbReference type="SUPFAM" id="SSF81660">
    <property type="entry name" value="Metal cation-transporting ATPase, ATP-binding domain N"/>
    <property type="match status" value="1"/>
</dbReference>
<dbReference type="InterPro" id="IPR023299">
    <property type="entry name" value="ATPase_P-typ_cyto_dom_N"/>
</dbReference>
<keyword evidence="9" id="KW-0460">Magnesium</keyword>
<keyword evidence="7 14" id="KW-0106">Calcium</keyword>
<evidence type="ECO:0000256" key="10">
    <source>
        <dbReference type="ARBA" id="ARBA00022967"/>
    </source>
</evidence>
<dbReference type="InterPro" id="IPR036412">
    <property type="entry name" value="HAD-like_sf"/>
</dbReference>
<dbReference type="InterPro" id="IPR006408">
    <property type="entry name" value="P-type_ATPase_IIB"/>
</dbReference>
<dbReference type="SUPFAM" id="SSF56784">
    <property type="entry name" value="HAD-like"/>
    <property type="match status" value="1"/>
</dbReference>
<dbReference type="InterPro" id="IPR044492">
    <property type="entry name" value="P_typ_ATPase_HD_dom"/>
</dbReference>
<evidence type="ECO:0000256" key="9">
    <source>
        <dbReference type="ARBA" id="ARBA00022842"/>
    </source>
</evidence>
<keyword evidence="10" id="KW-1278">Translocase</keyword>
<dbReference type="InterPro" id="IPR006068">
    <property type="entry name" value="ATPase_P-typ_cation-transptr_C"/>
</dbReference>
<keyword evidence="11 14" id="KW-1133">Transmembrane helix</keyword>